<feature type="region of interest" description="Disordered" evidence="1">
    <location>
        <begin position="13"/>
        <end position="33"/>
    </location>
</feature>
<dbReference type="Proteomes" id="UP000547528">
    <property type="component" value="Unassembled WGS sequence"/>
</dbReference>
<protein>
    <submittedName>
        <fullName evidence="2">Uncharacterized protein</fullName>
    </submittedName>
</protein>
<proteinExistence type="predicted"/>
<name>A0A7W5TNF9_9MICC</name>
<dbReference type="EMBL" id="JACIBT010000001">
    <property type="protein sequence ID" value="MBB3666600.1"/>
    <property type="molecule type" value="Genomic_DNA"/>
</dbReference>
<dbReference type="RefSeq" id="WP_183357034.1">
    <property type="nucleotide sequence ID" value="NZ_BAABKR010000004.1"/>
</dbReference>
<dbReference type="AlphaFoldDB" id="A0A7W5TNF9"/>
<evidence type="ECO:0000313" key="2">
    <source>
        <dbReference type="EMBL" id="MBB3666600.1"/>
    </source>
</evidence>
<feature type="compositionally biased region" description="Acidic residues" evidence="1">
    <location>
        <begin position="14"/>
        <end position="23"/>
    </location>
</feature>
<gene>
    <name evidence="2" type="ORF">FHX47_000193</name>
</gene>
<evidence type="ECO:0000256" key="1">
    <source>
        <dbReference type="SAM" id="MobiDB-lite"/>
    </source>
</evidence>
<evidence type="ECO:0000313" key="3">
    <source>
        <dbReference type="Proteomes" id="UP000547528"/>
    </source>
</evidence>
<accession>A0A7W5TNF9</accession>
<sequence length="122" mass="13258">MTALGIFLVACGGDDAENPEDSDERFPANQQIGPMSLHVPEAWEEFDVESSDKGETTGFSEAQDGTAERYVMTRTDFPGARNVGSANRVMSAEVQYRGGQIEEVEEVEIAGADVAWRADLAR</sequence>
<comment type="caution">
    <text evidence="2">The sequence shown here is derived from an EMBL/GenBank/DDBJ whole genome shotgun (WGS) entry which is preliminary data.</text>
</comment>
<reference evidence="2 3" key="1">
    <citation type="submission" date="2020-08" db="EMBL/GenBank/DDBJ databases">
        <title>Sequencing the genomes of 1000 actinobacteria strains.</title>
        <authorList>
            <person name="Klenk H.-P."/>
        </authorList>
    </citation>
    <scope>NUCLEOTIDE SEQUENCE [LARGE SCALE GENOMIC DNA]</scope>
    <source>
        <strain evidence="2 3">DSM 28238</strain>
    </source>
</reference>
<keyword evidence="3" id="KW-1185">Reference proteome</keyword>
<feature type="region of interest" description="Disordered" evidence="1">
    <location>
        <begin position="46"/>
        <end position="67"/>
    </location>
</feature>
<organism evidence="2 3">
    <name type="scientific">Garicola koreensis</name>
    <dbReference type="NCBI Taxonomy" id="1262554"/>
    <lineage>
        <taxon>Bacteria</taxon>
        <taxon>Bacillati</taxon>
        <taxon>Actinomycetota</taxon>
        <taxon>Actinomycetes</taxon>
        <taxon>Micrococcales</taxon>
        <taxon>Micrococcaceae</taxon>
        <taxon>Garicola</taxon>
    </lineage>
</organism>